<protein>
    <submittedName>
        <fullName evidence="3">Reverse transcriptase domain-containing protein</fullName>
    </submittedName>
</protein>
<dbReference type="PROSITE" id="PS50994">
    <property type="entry name" value="INTEGRASE"/>
    <property type="match status" value="1"/>
</dbReference>
<organism evidence="3">
    <name type="scientific">Tanacetum cinerariifolium</name>
    <name type="common">Dalmatian daisy</name>
    <name type="synonym">Chrysanthemum cinerariifolium</name>
    <dbReference type="NCBI Taxonomy" id="118510"/>
    <lineage>
        <taxon>Eukaryota</taxon>
        <taxon>Viridiplantae</taxon>
        <taxon>Streptophyta</taxon>
        <taxon>Embryophyta</taxon>
        <taxon>Tracheophyta</taxon>
        <taxon>Spermatophyta</taxon>
        <taxon>Magnoliopsida</taxon>
        <taxon>eudicotyledons</taxon>
        <taxon>Gunneridae</taxon>
        <taxon>Pentapetalae</taxon>
        <taxon>asterids</taxon>
        <taxon>campanulids</taxon>
        <taxon>Asterales</taxon>
        <taxon>Asteraceae</taxon>
        <taxon>Asteroideae</taxon>
        <taxon>Anthemideae</taxon>
        <taxon>Anthemidinae</taxon>
        <taxon>Tanacetum</taxon>
    </lineage>
</organism>
<dbReference type="Gene3D" id="1.10.340.70">
    <property type="match status" value="1"/>
</dbReference>
<dbReference type="EMBL" id="BKCJ010296579">
    <property type="protein sequence ID" value="GEZ58192.1"/>
    <property type="molecule type" value="Genomic_DNA"/>
</dbReference>
<dbReference type="InterPro" id="IPR041588">
    <property type="entry name" value="Integrase_H2C2"/>
</dbReference>
<dbReference type="Pfam" id="PF17921">
    <property type="entry name" value="Integrase_H2C2"/>
    <property type="match status" value="1"/>
</dbReference>
<dbReference type="InterPro" id="IPR052160">
    <property type="entry name" value="Gypsy_RT_Integrase-like"/>
</dbReference>
<proteinExistence type="predicted"/>
<evidence type="ECO:0000313" key="3">
    <source>
        <dbReference type="EMBL" id="GEZ58192.1"/>
    </source>
</evidence>
<dbReference type="PANTHER" id="PTHR47266">
    <property type="entry name" value="ENDONUCLEASE-RELATED"/>
    <property type="match status" value="1"/>
</dbReference>
<dbReference type="GO" id="GO:0015074">
    <property type="term" value="P:DNA integration"/>
    <property type="evidence" value="ECO:0007669"/>
    <property type="project" value="InterPro"/>
</dbReference>
<reference evidence="3" key="1">
    <citation type="journal article" date="2019" name="Sci. Rep.">
        <title>Draft genome of Tanacetum cinerariifolium, the natural source of mosquito coil.</title>
        <authorList>
            <person name="Yamashiro T."/>
            <person name="Shiraishi A."/>
            <person name="Satake H."/>
            <person name="Nakayama K."/>
        </authorList>
    </citation>
    <scope>NUCLEOTIDE SEQUENCE</scope>
</reference>
<evidence type="ECO:0000256" key="1">
    <source>
        <dbReference type="SAM" id="MobiDB-lite"/>
    </source>
</evidence>
<feature type="domain" description="Integrase catalytic" evidence="2">
    <location>
        <begin position="77"/>
        <end position="122"/>
    </location>
</feature>
<keyword evidence="3" id="KW-0695">RNA-directed DNA polymerase</keyword>
<dbReference type="GO" id="GO:0003676">
    <property type="term" value="F:nucleic acid binding"/>
    <property type="evidence" value="ECO:0007669"/>
    <property type="project" value="InterPro"/>
</dbReference>
<comment type="caution">
    <text evidence="3">The sequence shown here is derived from an EMBL/GenBank/DDBJ whole genome shotgun (WGS) entry which is preliminary data.</text>
</comment>
<gene>
    <name evidence="3" type="ORF">Tci_530165</name>
</gene>
<dbReference type="InterPro" id="IPR054722">
    <property type="entry name" value="PolX-like_BBD"/>
</dbReference>
<dbReference type="InterPro" id="IPR036397">
    <property type="entry name" value="RNaseH_sf"/>
</dbReference>
<dbReference type="InterPro" id="IPR012337">
    <property type="entry name" value="RNaseH-like_sf"/>
</dbReference>
<dbReference type="Pfam" id="PF22936">
    <property type="entry name" value="Pol_BBD"/>
    <property type="match status" value="1"/>
</dbReference>
<dbReference type="AlphaFoldDB" id="A0A699IKM0"/>
<accession>A0A699IKM0</accession>
<name>A0A699IKM0_TANCI</name>
<dbReference type="InterPro" id="IPR001584">
    <property type="entry name" value="Integrase_cat-core"/>
</dbReference>
<sequence length="453" mass="49521">MHTGPRSTVAKALRSRYYWPTMYTDARKLIRECSSCQVHRPVPRNLQQDLTPITSLWPFYKWGIDIAGPFPEGLGEIISDNGKQFRDNPFKDWCEKLCICQCFAFVKHPQASGLIERANKSLVINSNGREGACRGKGSGEGRCGDSGSRDAGGGCRSPIPGASVMDNQAHRAPRLMLLSPQHAGFGDLKLKYKIMSPKTVDHTFGAPQDALKDQGYFDSGCSRHMTGNISYLTDFKEHDKGYVAFGRGAKGGKITGKGTIRTECFVQSPNFKLPVESQVLLKVPRKNNMYSFDMKNIVSKKDLTCLLAKATNNESMLWHRGLVFLALPTATALNFSRLRHASRFYISVAVVPNLPMVTSLVSATPEHKSCAPADSITGLNVCTIGALKRFVISSDSSHHSSTHASEAEGDSFIRSDVVPPVTTETVVTSHAADIPPVPKMGVKVTSPVRASLF</sequence>
<feature type="compositionally biased region" description="Basic and acidic residues" evidence="1">
    <location>
        <begin position="134"/>
        <end position="143"/>
    </location>
</feature>
<evidence type="ECO:0000259" key="2">
    <source>
        <dbReference type="PROSITE" id="PS50994"/>
    </source>
</evidence>
<dbReference type="GO" id="GO:0003964">
    <property type="term" value="F:RNA-directed DNA polymerase activity"/>
    <property type="evidence" value="ECO:0007669"/>
    <property type="project" value="UniProtKB-KW"/>
</dbReference>
<dbReference type="Gene3D" id="3.30.420.10">
    <property type="entry name" value="Ribonuclease H-like superfamily/Ribonuclease H"/>
    <property type="match status" value="1"/>
</dbReference>
<feature type="region of interest" description="Disordered" evidence="1">
    <location>
        <begin position="134"/>
        <end position="155"/>
    </location>
</feature>
<dbReference type="SUPFAM" id="SSF53098">
    <property type="entry name" value="Ribonuclease H-like"/>
    <property type="match status" value="1"/>
</dbReference>
<keyword evidence="3" id="KW-0548">Nucleotidyltransferase</keyword>
<keyword evidence="3" id="KW-0808">Transferase</keyword>